<organism evidence="1 2">
    <name type="scientific">Marasmius tenuissimus</name>
    <dbReference type="NCBI Taxonomy" id="585030"/>
    <lineage>
        <taxon>Eukaryota</taxon>
        <taxon>Fungi</taxon>
        <taxon>Dikarya</taxon>
        <taxon>Basidiomycota</taxon>
        <taxon>Agaricomycotina</taxon>
        <taxon>Agaricomycetes</taxon>
        <taxon>Agaricomycetidae</taxon>
        <taxon>Agaricales</taxon>
        <taxon>Marasmiineae</taxon>
        <taxon>Marasmiaceae</taxon>
        <taxon>Marasmius</taxon>
    </lineage>
</organism>
<protein>
    <submittedName>
        <fullName evidence="1">Uncharacterized protein</fullName>
    </submittedName>
</protein>
<accession>A0ABR2ZZK6</accession>
<dbReference type="Proteomes" id="UP001437256">
    <property type="component" value="Unassembled WGS sequence"/>
</dbReference>
<gene>
    <name evidence="1" type="ORF">AAF712_005761</name>
</gene>
<reference evidence="1 2" key="1">
    <citation type="submission" date="2024-05" db="EMBL/GenBank/DDBJ databases">
        <title>A draft genome resource for the thread blight pathogen Marasmius tenuissimus strain MS-2.</title>
        <authorList>
            <person name="Yulfo-Soto G.E."/>
            <person name="Baruah I.K."/>
            <person name="Amoako-Attah I."/>
            <person name="Bukari Y."/>
            <person name="Meinhardt L.W."/>
            <person name="Bailey B.A."/>
            <person name="Cohen S.P."/>
        </authorList>
    </citation>
    <scope>NUCLEOTIDE SEQUENCE [LARGE SCALE GENOMIC DNA]</scope>
    <source>
        <strain evidence="1 2">MS-2</strain>
    </source>
</reference>
<comment type="caution">
    <text evidence="1">The sequence shown here is derived from an EMBL/GenBank/DDBJ whole genome shotgun (WGS) entry which is preliminary data.</text>
</comment>
<sequence>MVFSQPTYACYVRPIVLTSTEAGLANLHPPDTVGSLFDLTRGSTPSRKQIYLYTKDSATSREQTPSWRLALHEEENEYDYRVRRQRHYQDHFDQSALCLRNYIHLRWQPWIVGDTSIHFPADVEVVYFNRDRLVERINSYFRICNHNRLLLQHARTINVILEDGYDTAIEVDIEDYRFEHCTLPMVSVATKVTISSLFEHDPPAMPKREVEFWGNADEYRNSDADAESEKL</sequence>
<evidence type="ECO:0000313" key="1">
    <source>
        <dbReference type="EMBL" id="KAL0067191.1"/>
    </source>
</evidence>
<proteinExistence type="predicted"/>
<keyword evidence="2" id="KW-1185">Reference proteome</keyword>
<dbReference type="EMBL" id="JBBXMP010000028">
    <property type="protein sequence ID" value="KAL0067191.1"/>
    <property type="molecule type" value="Genomic_DNA"/>
</dbReference>
<name>A0ABR2ZZK6_9AGAR</name>
<evidence type="ECO:0000313" key="2">
    <source>
        <dbReference type="Proteomes" id="UP001437256"/>
    </source>
</evidence>